<feature type="compositionally biased region" description="Low complexity" evidence="1">
    <location>
        <begin position="216"/>
        <end position="249"/>
    </location>
</feature>
<protein>
    <recommendedName>
        <fullName evidence="5">Type IV pilus biogenesis</fullName>
    </recommendedName>
</protein>
<feature type="compositionally biased region" description="Pro residues" evidence="1">
    <location>
        <begin position="422"/>
        <end position="433"/>
    </location>
</feature>
<keyword evidence="2" id="KW-0812">Transmembrane</keyword>
<comment type="caution">
    <text evidence="3">The sequence shown here is derived from an EMBL/GenBank/DDBJ whole genome shotgun (WGS) entry which is preliminary data.</text>
</comment>
<sequence length="1134" mass="116741">MKPHFALSLSMDGIALFHRAPAGWDVVGEVPLDSANLPAELARLRGMAERLRPGPALCKIVVPNDQIRYMHIATGWADNGERTAMVEAALDGATPYELDELSYVCAISGETTHVAAVARETLDEAEEFATSHGFAPVSFVAMPEKGDFLGEPFFGETAAARMLLATGERVEPDYLAIAVVGRARVPAAPEDGRETHMAGTTDTAAASGQAETGTQSDGPEAVAAAADAAAAADPDASAQPEQAAASSAPINTPEAGTEASSIEPTRAESGPSDTPGEDEADNAGTAPEPAPSEAVSAKAPAARPPADVASKPAGPVTPGTGTPETARPDAAPEVRTATPVHPDGTAPEEAPDATASPATAEPVDIPVDVEPLVAEHTDPAASAPDEDPRPAPAGPLEGARDASADASGLRAASPSPADAPLRPSPEPAGPAPHLPETDGLPDRAALLATEAQDEDSAPLPLFRRPAEPPQSPGATPSGRPRPFDAPELPSARITPLAAPETPAPAFTSVRARRDAPESAAPPLAGVTRGAAPGPDAAPRASEKTEPPVKSAQPAKAAPPAPSEPPATPEPPLSREAPSTGALAAAASLSRMALPEDEEPEEPAPEFLSRKRPPEPVQARAARGGLGGMIARLKRPARQEPTIAAPVATAPAAPEPAAPRATPLVASAGREAREAEAARMTVFGARPSQVVAKPRYLGLLLTLILVLFMMGVAAWASIFMSDEVSDLLRPDARTQIAGNAPESPPADAISGLATEEERAEETDGDATELALAETVEPMPRQEALPQPSLREPVRPRAPSEQPRSAPPVAEVPDAEDEARYAATGVWVSAPWVAPAPIPGTTEDLYIASIDPDVPNLDAVALPVPEAERGDMAPGTVFDPAPPGTTFRIGEDGFVVPTPEGALTPDGVLVRAGPPERVPGPRPAETRLDAPGLTAADRVDMAVELAALQSKRPRLRPGGLVEENERGKLGGFSRQELAAYRPKARPALPDARQEAEDAAETEIDTGTAQAVGTSRRPRPRPSEFAVTVAAAQAAAIKPVAVVAPSQPVAVQPRIPSNTSVTKTATVRNAINLNAINLIGVYGQPSSRRALVRMSDGRYRKVKVGDTLDGGRVSAIGDGQLSYTKGGRNHTLVMPKG</sequence>
<evidence type="ECO:0008006" key="5">
    <source>
        <dbReference type="Google" id="ProtNLM"/>
    </source>
</evidence>
<evidence type="ECO:0000313" key="3">
    <source>
        <dbReference type="EMBL" id="GGM11707.1"/>
    </source>
</evidence>
<feature type="compositionally biased region" description="Acidic residues" evidence="1">
    <location>
        <begin position="594"/>
        <end position="603"/>
    </location>
</feature>
<reference evidence="3" key="2">
    <citation type="submission" date="2020-09" db="EMBL/GenBank/DDBJ databases">
        <authorList>
            <person name="Sun Q."/>
            <person name="Zhou Y."/>
        </authorList>
    </citation>
    <scope>NUCLEOTIDE SEQUENCE</scope>
    <source>
        <strain evidence="3">CGMCC 1.6293</strain>
    </source>
</reference>
<feature type="region of interest" description="Disordered" evidence="1">
    <location>
        <begin position="898"/>
        <end position="926"/>
    </location>
</feature>
<feature type="compositionally biased region" description="Pro residues" evidence="1">
    <location>
        <begin position="556"/>
        <end position="571"/>
    </location>
</feature>
<feature type="region of interest" description="Disordered" evidence="1">
    <location>
        <begin position="187"/>
        <end position="626"/>
    </location>
</feature>
<evidence type="ECO:0000313" key="4">
    <source>
        <dbReference type="Proteomes" id="UP000649829"/>
    </source>
</evidence>
<organism evidence="3 4">
    <name type="scientific">Pseudooceanicola nanhaiensis</name>
    <dbReference type="NCBI Taxonomy" id="375761"/>
    <lineage>
        <taxon>Bacteria</taxon>
        <taxon>Pseudomonadati</taxon>
        <taxon>Pseudomonadota</taxon>
        <taxon>Alphaproteobacteria</taxon>
        <taxon>Rhodobacterales</taxon>
        <taxon>Paracoccaceae</taxon>
        <taxon>Pseudooceanicola</taxon>
    </lineage>
</organism>
<feature type="compositionally biased region" description="Acidic residues" evidence="1">
    <location>
        <begin position="756"/>
        <end position="765"/>
    </location>
</feature>
<feature type="transmembrane region" description="Helical" evidence="2">
    <location>
        <begin position="695"/>
        <end position="718"/>
    </location>
</feature>
<reference evidence="3" key="1">
    <citation type="journal article" date="2014" name="Int. J. Syst. Evol. Microbiol.">
        <title>Complete genome sequence of Corynebacterium casei LMG S-19264T (=DSM 44701T), isolated from a smear-ripened cheese.</title>
        <authorList>
            <consortium name="US DOE Joint Genome Institute (JGI-PGF)"/>
            <person name="Walter F."/>
            <person name="Albersmeier A."/>
            <person name="Kalinowski J."/>
            <person name="Ruckert C."/>
        </authorList>
    </citation>
    <scope>NUCLEOTIDE SEQUENCE</scope>
    <source>
        <strain evidence="3">CGMCC 1.6293</strain>
    </source>
</reference>
<keyword evidence="4" id="KW-1185">Reference proteome</keyword>
<feature type="compositionally biased region" description="Low complexity" evidence="1">
    <location>
        <begin position="528"/>
        <end position="539"/>
    </location>
</feature>
<gene>
    <name evidence="3" type="ORF">GCM10011534_37200</name>
</gene>
<feature type="compositionally biased region" description="Polar residues" evidence="1">
    <location>
        <begin position="198"/>
        <end position="215"/>
    </location>
</feature>
<accession>A0A917T8L0</accession>
<feature type="region of interest" description="Disordered" evidence="1">
    <location>
        <begin position="982"/>
        <end position="1018"/>
    </location>
</feature>
<feature type="region of interest" description="Disordered" evidence="1">
    <location>
        <begin position="734"/>
        <end position="811"/>
    </location>
</feature>
<name>A0A917T8L0_9RHOB</name>
<keyword evidence="2" id="KW-0472">Membrane</keyword>
<dbReference type="EMBL" id="BMLF01000003">
    <property type="protein sequence ID" value="GGM11707.1"/>
    <property type="molecule type" value="Genomic_DNA"/>
</dbReference>
<evidence type="ECO:0000256" key="1">
    <source>
        <dbReference type="SAM" id="MobiDB-lite"/>
    </source>
</evidence>
<feature type="compositionally biased region" description="Low complexity" evidence="1">
    <location>
        <begin position="576"/>
        <end position="592"/>
    </location>
</feature>
<feature type="compositionally biased region" description="Low complexity" evidence="1">
    <location>
        <begin position="494"/>
        <end position="507"/>
    </location>
</feature>
<dbReference type="Proteomes" id="UP000649829">
    <property type="component" value="Unassembled WGS sequence"/>
</dbReference>
<evidence type="ECO:0000256" key="2">
    <source>
        <dbReference type="SAM" id="Phobius"/>
    </source>
</evidence>
<feature type="compositionally biased region" description="Low complexity" evidence="1">
    <location>
        <begin position="291"/>
        <end position="323"/>
    </location>
</feature>
<proteinExistence type="predicted"/>
<dbReference type="RefSeq" id="WP_028288357.1">
    <property type="nucleotide sequence ID" value="NZ_BMLF01000003.1"/>
</dbReference>
<keyword evidence="2" id="KW-1133">Transmembrane helix</keyword>
<dbReference type="AlphaFoldDB" id="A0A917T8L0"/>